<dbReference type="GeneID" id="70913562"/>
<dbReference type="InterPro" id="IPR001296">
    <property type="entry name" value="Glyco_trans_1"/>
</dbReference>
<proteinExistence type="predicted"/>
<name>A0AAN0Y0J1_VIBNA</name>
<dbReference type="AlphaFoldDB" id="A0AAN0Y0J1"/>
<evidence type="ECO:0000313" key="2">
    <source>
        <dbReference type="EMBL" id="ANQ11454.1"/>
    </source>
</evidence>
<dbReference type="RefSeq" id="WP_020335779.1">
    <property type="nucleotide sequence ID" value="NZ_ATFJ01000038.1"/>
</dbReference>
<keyword evidence="3" id="KW-1185">Reference proteome</keyword>
<evidence type="ECO:0000313" key="3">
    <source>
        <dbReference type="Proteomes" id="UP000092741"/>
    </source>
</evidence>
<evidence type="ECO:0000259" key="1">
    <source>
        <dbReference type="Pfam" id="PF00534"/>
    </source>
</evidence>
<dbReference type="KEGG" id="vna:PN96_12135"/>
<reference evidence="2 3" key="1">
    <citation type="submission" date="2016-07" db="EMBL/GenBank/DDBJ databases">
        <title>Developing Vibrio natriegens as a novel, fast-growing host for biotechnology.</title>
        <authorList>
            <person name="Weinstock M.T."/>
            <person name="Hesek E.D."/>
            <person name="Wilson C.M."/>
            <person name="Gibson D.G."/>
        </authorList>
    </citation>
    <scope>NUCLEOTIDE SEQUENCE [LARGE SCALE GENOMIC DNA]</scope>
    <source>
        <strain evidence="2 3">ATCC 14048</strain>
    </source>
</reference>
<accession>A0AAN0Y0J1</accession>
<dbReference type="CDD" id="cd03801">
    <property type="entry name" value="GT4_PimA-like"/>
    <property type="match status" value="1"/>
</dbReference>
<dbReference type="Pfam" id="PF00534">
    <property type="entry name" value="Glycos_transf_1"/>
    <property type="match status" value="1"/>
</dbReference>
<dbReference type="Proteomes" id="UP000092741">
    <property type="component" value="Chromosome 1"/>
</dbReference>
<dbReference type="Gene3D" id="3.40.50.2000">
    <property type="entry name" value="Glycogen Phosphorylase B"/>
    <property type="match status" value="2"/>
</dbReference>
<protein>
    <recommendedName>
        <fullName evidence="1">Glycosyl transferase family 1 domain-containing protein</fullName>
    </recommendedName>
</protein>
<dbReference type="GO" id="GO:1901135">
    <property type="term" value="P:carbohydrate derivative metabolic process"/>
    <property type="evidence" value="ECO:0007669"/>
    <property type="project" value="UniProtKB-ARBA"/>
</dbReference>
<dbReference type="SUPFAM" id="SSF53756">
    <property type="entry name" value="UDP-Glycosyltransferase/glycogen phosphorylase"/>
    <property type="match status" value="1"/>
</dbReference>
<dbReference type="PANTHER" id="PTHR12526:SF630">
    <property type="entry name" value="GLYCOSYLTRANSFERASE"/>
    <property type="match status" value="1"/>
</dbReference>
<feature type="domain" description="Glycosyl transferase family 1" evidence="1">
    <location>
        <begin position="188"/>
        <end position="358"/>
    </location>
</feature>
<gene>
    <name evidence="2" type="ORF">BA890_01195</name>
</gene>
<organism evidence="2 3">
    <name type="scientific">Vibrio natriegens NBRC 15636 = ATCC 14048 = DSM 759</name>
    <dbReference type="NCBI Taxonomy" id="1219067"/>
    <lineage>
        <taxon>Bacteria</taxon>
        <taxon>Pseudomonadati</taxon>
        <taxon>Pseudomonadota</taxon>
        <taxon>Gammaproteobacteria</taxon>
        <taxon>Vibrionales</taxon>
        <taxon>Vibrionaceae</taxon>
        <taxon>Vibrio</taxon>
    </lineage>
</organism>
<dbReference type="GO" id="GO:0016757">
    <property type="term" value="F:glycosyltransferase activity"/>
    <property type="evidence" value="ECO:0007669"/>
    <property type="project" value="InterPro"/>
</dbReference>
<sequence length="380" mass="43408">MYRFLFVDSNVNYGGSLKGTINLLSSLSQKGYLCKACDFFGINDKYLKELESNDISYTVLLQDSRNYILGKGGVIKRFFKFISHLPDQVKVILGIRRLIKSENYDYVLVNNKKTLLPVAIASIGTKAKIIIYHRVWVQEHDIDLLYLLLMRFFCENIISHAQDSVKTLSKLFPQKKVSYIPNAVELEIEPVHKKNDIFTIILPASRPTKLKGYDCAIKAIKDYSQRYGRDIKLILTGDVPIGHTSDFSEELKNLIKNYEIEDLIEFTGWRNDILDMINSSDLMILPTHTEGFPRVIIESMLLKTPVISTPVGGIPDALVNGITGYLVDVDNYELLSECIFKVKNNREDTLHIIESAYRFSKNKFTLEKQVTSFINALEKA</sequence>
<dbReference type="PANTHER" id="PTHR12526">
    <property type="entry name" value="GLYCOSYLTRANSFERASE"/>
    <property type="match status" value="1"/>
</dbReference>
<dbReference type="EMBL" id="CP016345">
    <property type="protein sequence ID" value="ANQ11454.1"/>
    <property type="molecule type" value="Genomic_DNA"/>
</dbReference>